<dbReference type="Gene3D" id="3.30.470.10">
    <property type="match status" value="1"/>
</dbReference>
<dbReference type="SUPFAM" id="SSF51735">
    <property type="entry name" value="NAD(P)-binding Rossmann-fold domains"/>
    <property type="match status" value="1"/>
</dbReference>
<dbReference type="GO" id="GO:0009081">
    <property type="term" value="P:branched-chain amino acid metabolic process"/>
    <property type="evidence" value="ECO:0007669"/>
    <property type="project" value="InterPro"/>
</dbReference>
<dbReference type="SUPFAM" id="SSF56752">
    <property type="entry name" value="D-aminoacid aminotransferase-like PLP-dependent enzymes"/>
    <property type="match status" value="1"/>
</dbReference>
<dbReference type="GO" id="GO:0004084">
    <property type="term" value="F:branched-chain-amino-acid transaminase activity"/>
    <property type="evidence" value="ECO:0007669"/>
    <property type="project" value="InterPro"/>
</dbReference>
<name>A0AAV6ILL4_9ERIC</name>
<dbReference type="AlphaFoldDB" id="A0AAV6ILL4"/>
<dbReference type="PANTHER" id="PTHR42825">
    <property type="entry name" value="AMINO ACID AMINOTRANSFERASE"/>
    <property type="match status" value="1"/>
</dbReference>
<organism evidence="5 6">
    <name type="scientific">Rhododendron griersonianum</name>
    <dbReference type="NCBI Taxonomy" id="479676"/>
    <lineage>
        <taxon>Eukaryota</taxon>
        <taxon>Viridiplantae</taxon>
        <taxon>Streptophyta</taxon>
        <taxon>Embryophyta</taxon>
        <taxon>Tracheophyta</taxon>
        <taxon>Spermatophyta</taxon>
        <taxon>Magnoliopsida</taxon>
        <taxon>eudicotyledons</taxon>
        <taxon>Gunneridae</taxon>
        <taxon>Pentapetalae</taxon>
        <taxon>asterids</taxon>
        <taxon>Ericales</taxon>
        <taxon>Ericaceae</taxon>
        <taxon>Ericoideae</taxon>
        <taxon>Rhodoreae</taxon>
        <taxon>Rhododendron</taxon>
    </lineage>
</organism>
<dbReference type="GO" id="GO:0009507">
    <property type="term" value="C:chloroplast"/>
    <property type="evidence" value="ECO:0007669"/>
    <property type="project" value="TreeGrafter"/>
</dbReference>
<reference evidence="5" key="1">
    <citation type="submission" date="2020-08" db="EMBL/GenBank/DDBJ databases">
        <title>Plant Genome Project.</title>
        <authorList>
            <person name="Zhang R.-G."/>
        </authorList>
    </citation>
    <scope>NUCLEOTIDE SEQUENCE</scope>
    <source>
        <strain evidence="5">WSP0</strain>
        <tissue evidence="5">Leaf</tissue>
    </source>
</reference>
<comment type="similarity">
    <text evidence="2">Belongs to the class-IV pyridoxal-phosphate-dependent aminotransferase family.</text>
</comment>
<dbReference type="InterPro" id="IPR001236">
    <property type="entry name" value="Lactate/malate_DH_N"/>
</dbReference>
<evidence type="ECO:0000313" key="5">
    <source>
        <dbReference type="EMBL" id="KAG5528234.1"/>
    </source>
</evidence>
<dbReference type="InterPro" id="IPR036291">
    <property type="entry name" value="NAD(P)-bd_dom_sf"/>
</dbReference>
<keyword evidence="3" id="KW-0663">Pyridoxal phosphate</keyword>
<dbReference type="InterPro" id="IPR043131">
    <property type="entry name" value="BCAT-like_N"/>
</dbReference>
<dbReference type="InterPro" id="IPR036038">
    <property type="entry name" value="Aminotransferase-like"/>
</dbReference>
<evidence type="ECO:0000256" key="1">
    <source>
        <dbReference type="ARBA" id="ARBA00001933"/>
    </source>
</evidence>
<evidence type="ECO:0000256" key="3">
    <source>
        <dbReference type="ARBA" id="ARBA00022898"/>
    </source>
</evidence>
<dbReference type="InterPro" id="IPR005786">
    <property type="entry name" value="B_amino_transII"/>
</dbReference>
<comment type="cofactor">
    <cofactor evidence="1">
        <name>pyridoxal 5'-phosphate</name>
        <dbReference type="ChEBI" id="CHEBI:597326"/>
    </cofactor>
</comment>
<feature type="domain" description="Lactate/malate dehydrogenase N-terminal" evidence="4">
    <location>
        <begin position="46"/>
        <end position="95"/>
    </location>
</feature>
<dbReference type="PANTHER" id="PTHR42825:SF2">
    <property type="entry name" value="BRANCHED-CHAIN-AMINO-ACID AMINOTRANSFERASE 3, CHLOROPLASTIC-RELATED"/>
    <property type="match status" value="1"/>
</dbReference>
<keyword evidence="6" id="KW-1185">Reference proteome</keyword>
<accession>A0AAV6ILL4</accession>
<gene>
    <name evidence="5" type="ORF">RHGRI_028981</name>
</gene>
<evidence type="ECO:0000256" key="2">
    <source>
        <dbReference type="ARBA" id="ARBA00009320"/>
    </source>
</evidence>
<dbReference type="EMBL" id="JACTNZ010000010">
    <property type="protein sequence ID" value="KAG5528234.1"/>
    <property type="molecule type" value="Genomic_DNA"/>
</dbReference>
<dbReference type="Proteomes" id="UP000823749">
    <property type="component" value="Chromosome 10"/>
</dbReference>
<dbReference type="Pfam" id="PF00056">
    <property type="entry name" value="Ldh_1_N"/>
    <property type="match status" value="1"/>
</dbReference>
<evidence type="ECO:0000313" key="6">
    <source>
        <dbReference type="Proteomes" id="UP000823749"/>
    </source>
</evidence>
<evidence type="ECO:0000259" key="4">
    <source>
        <dbReference type="Pfam" id="PF00056"/>
    </source>
</evidence>
<sequence>MQANGNANQRIARISAHLNPNYPKMEGSSGLQQVSCRAKGGAPGFKVAILGAARGIGQPLAMLMKMNPLVSVLHLYDVVNSPGVTADISHMDTGAVGLFEGLKAYRKQDGNILLFRPEENALRMRMGAERMCMPSPTIEQFVDAVTATVLANKRWVPPGKGSLYLRPLLMGSGAVLGLAPLPEYTFLIYVLPVGNYFKCCGGGCGSGCGKMVNSSACGSGCGGGNCGNMVNSGGRGSGCGGNCGNVVNSGGCGGKASEKSTANPSAVGNPN</sequence>
<proteinExistence type="inferred from homology"/>
<dbReference type="GO" id="GO:0016491">
    <property type="term" value="F:oxidoreductase activity"/>
    <property type="evidence" value="ECO:0007669"/>
    <property type="project" value="InterPro"/>
</dbReference>
<protein>
    <recommendedName>
        <fullName evidence="4">Lactate/malate dehydrogenase N-terminal domain-containing protein</fullName>
    </recommendedName>
</protein>
<comment type="caution">
    <text evidence="5">The sequence shown here is derived from an EMBL/GenBank/DDBJ whole genome shotgun (WGS) entry which is preliminary data.</text>
</comment>